<comment type="subcellular location">
    <subcellularLocation>
        <location evidence="1">Endoplasmic reticulum membrane</location>
        <topology evidence="1">Multi-pass membrane protein</topology>
    </subcellularLocation>
</comment>
<dbReference type="InterPro" id="IPR040115">
    <property type="entry name" value="Lnp"/>
</dbReference>
<dbReference type="InterPro" id="IPR019273">
    <property type="entry name" value="Lunapark_Znf"/>
</dbReference>
<name>W6MRH4_9ASCO</name>
<keyword evidence="6" id="KW-1185">Reference proteome</keyword>
<feature type="coiled-coil region" evidence="2">
    <location>
        <begin position="109"/>
        <end position="171"/>
    </location>
</feature>
<comment type="function">
    <text evidence="1">Plays a role in determining ER morphology.</text>
</comment>
<protein>
    <recommendedName>
        <fullName evidence="1">Endoplasmic reticulum junction formation protein lunapark</fullName>
    </recommendedName>
</protein>
<feature type="domain" description="Lunapark zinc ribbon" evidence="4">
    <location>
        <begin position="192"/>
        <end position="246"/>
    </location>
</feature>
<sequence length="274" mass="31527">MGWVPFRQGGKKFDADKFEKELKGLSGKITANDKKLIKLRRDRETYMRAVILYPLSVYFAFLAYIFYLRSDWTDLSWYEWLAVVLLPVGFGHLRKLIGMWYDRTSRIVTGNLEKLREEHEEKIQELKEQSRFDRTAELLKRFGTGEDIAEMEREKEEILKTREEYFRLLEQGESQKSAIAKIGGQSGGSNSVYDAFVNMMIGPDETSAEQRYALICQKCHRHNGLAPPGTFPHLVSYECPGCGTMNGAVSSPKSDLVSTPSEISEEDREREDEI</sequence>
<evidence type="ECO:0000256" key="3">
    <source>
        <dbReference type="SAM" id="MobiDB-lite"/>
    </source>
</evidence>
<dbReference type="PANTHER" id="PTHR22166">
    <property type="entry name" value="ENDOPLASMIC RETICULUM JUNCTION FORMATION PROTEIN LUNAPARK"/>
    <property type="match status" value="1"/>
</dbReference>
<organism evidence="5 6">
    <name type="scientific">Kuraishia capsulata CBS 1993</name>
    <dbReference type="NCBI Taxonomy" id="1382522"/>
    <lineage>
        <taxon>Eukaryota</taxon>
        <taxon>Fungi</taxon>
        <taxon>Dikarya</taxon>
        <taxon>Ascomycota</taxon>
        <taxon>Saccharomycotina</taxon>
        <taxon>Pichiomycetes</taxon>
        <taxon>Pichiales</taxon>
        <taxon>Pichiaceae</taxon>
        <taxon>Kuraishia</taxon>
    </lineage>
</organism>
<dbReference type="RefSeq" id="XP_022460952.1">
    <property type="nucleotide sequence ID" value="XM_022606084.1"/>
</dbReference>
<gene>
    <name evidence="5" type="ORF">KUCA_T00004949001</name>
</gene>
<keyword evidence="1" id="KW-1133">Transmembrane helix</keyword>
<dbReference type="Proteomes" id="UP000019384">
    <property type="component" value="Unassembled WGS sequence"/>
</dbReference>
<evidence type="ECO:0000259" key="4">
    <source>
        <dbReference type="Pfam" id="PF10058"/>
    </source>
</evidence>
<keyword evidence="1" id="KW-0862">Zinc</keyword>
<keyword evidence="1" id="KW-0863">Zinc-finger</keyword>
<reference evidence="5" key="1">
    <citation type="submission" date="2013-12" db="EMBL/GenBank/DDBJ databases">
        <authorList>
            <person name="Genoscope - CEA"/>
        </authorList>
    </citation>
    <scope>NUCLEOTIDE SEQUENCE</scope>
    <source>
        <strain evidence="5">CBS 1993</strain>
    </source>
</reference>
<comment type="similarity">
    <text evidence="1">Belongs to the lunapark family.</text>
</comment>
<keyword evidence="1" id="KW-0812">Transmembrane</keyword>
<feature type="compositionally biased region" description="Polar residues" evidence="3">
    <location>
        <begin position="248"/>
        <end position="260"/>
    </location>
</feature>
<feature type="region of interest" description="Disordered" evidence="3">
    <location>
        <begin position="248"/>
        <end position="274"/>
    </location>
</feature>
<keyword evidence="1" id="KW-0256">Endoplasmic reticulum</keyword>
<dbReference type="AlphaFoldDB" id="W6MRH4"/>
<evidence type="ECO:0000313" key="6">
    <source>
        <dbReference type="Proteomes" id="UP000019384"/>
    </source>
</evidence>
<evidence type="ECO:0000313" key="5">
    <source>
        <dbReference type="EMBL" id="CDK28963.1"/>
    </source>
</evidence>
<feature type="compositionally biased region" description="Acidic residues" evidence="3">
    <location>
        <begin position="263"/>
        <end position="274"/>
    </location>
</feature>
<dbReference type="GO" id="GO:0071788">
    <property type="term" value="P:endoplasmic reticulum tubular network maintenance"/>
    <property type="evidence" value="ECO:0007669"/>
    <property type="project" value="UniProtKB-UniRule"/>
</dbReference>
<dbReference type="Pfam" id="PF10058">
    <property type="entry name" value="Zn_ribbon_10"/>
    <property type="match status" value="1"/>
</dbReference>
<feature type="transmembrane region" description="Helical" evidence="1">
    <location>
        <begin position="80"/>
        <end position="97"/>
    </location>
</feature>
<evidence type="ECO:0000256" key="2">
    <source>
        <dbReference type="SAM" id="Coils"/>
    </source>
</evidence>
<reference evidence="5" key="2">
    <citation type="submission" date="2014-02" db="EMBL/GenBank/DDBJ databases">
        <title>Complete DNA sequence of /Kuraishia capsulata/ illustrates novel genomic features among budding yeasts (/Saccharomycotina/).</title>
        <authorList>
            <person name="Morales L."/>
            <person name="Noel B."/>
            <person name="Porcel B."/>
            <person name="Marcet-Houben M."/>
            <person name="Hullo M-F."/>
            <person name="Sacerdot C."/>
            <person name="Tekaia F."/>
            <person name="Leh-Louis V."/>
            <person name="Despons L."/>
            <person name="Khanna V."/>
            <person name="Aury J-M."/>
            <person name="Barbe V."/>
            <person name="Couloux A."/>
            <person name="Labadie K."/>
            <person name="Pelletier E."/>
            <person name="Souciet J-L."/>
            <person name="Boekhout T."/>
            <person name="Gabaldon T."/>
            <person name="Wincker P."/>
            <person name="Dujon B."/>
        </authorList>
    </citation>
    <scope>NUCLEOTIDE SEQUENCE</scope>
    <source>
        <strain evidence="5">CBS 1993</strain>
    </source>
</reference>
<dbReference type="STRING" id="1382522.W6MRH4"/>
<dbReference type="GeneID" id="34522340"/>
<keyword evidence="2" id="KW-0175">Coiled coil</keyword>
<proteinExistence type="inferred from homology"/>
<keyword evidence="1" id="KW-0472">Membrane</keyword>
<dbReference type="HOGENOM" id="CLU_043850_1_0_1"/>
<dbReference type="GO" id="GO:0098826">
    <property type="term" value="C:endoplasmic reticulum tubular network membrane"/>
    <property type="evidence" value="ECO:0007669"/>
    <property type="project" value="UniProtKB-UniRule"/>
</dbReference>
<feature type="transmembrane region" description="Helical" evidence="1">
    <location>
        <begin position="45"/>
        <end position="68"/>
    </location>
</feature>
<dbReference type="OrthoDB" id="1725934at2759"/>
<dbReference type="GO" id="GO:0008270">
    <property type="term" value="F:zinc ion binding"/>
    <property type="evidence" value="ECO:0007669"/>
    <property type="project" value="UniProtKB-KW"/>
</dbReference>
<dbReference type="GO" id="GO:1903373">
    <property type="term" value="P:positive regulation of endoplasmic reticulum tubular network organization"/>
    <property type="evidence" value="ECO:0007669"/>
    <property type="project" value="UniProtKB-UniRule"/>
</dbReference>
<comment type="domain">
    <text evidence="1">The C4-type zinc finger motif is necessary both for its ER three-way tubular junction localization and formation.</text>
</comment>
<dbReference type="PANTHER" id="PTHR22166:SF12">
    <property type="entry name" value="ENDOPLASMIC RETICULUM JUNCTION FORMATION PROTEIN LUNAPARK"/>
    <property type="match status" value="1"/>
</dbReference>
<dbReference type="EMBL" id="HG793130">
    <property type="protein sequence ID" value="CDK28963.1"/>
    <property type="molecule type" value="Genomic_DNA"/>
</dbReference>
<accession>W6MRH4</accession>
<keyword evidence="1" id="KW-0479">Metal-binding</keyword>
<evidence type="ECO:0000256" key="1">
    <source>
        <dbReference type="RuleBase" id="RU367073"/>
    </source>
</evidence>